<organism evidence="1 2">
    <name type="scientific">Amylocarpus encephaloides</name>
    <dbReference type="NCBI Taxonomy" id="45428"/>
    <lineage>
        <taxon>Eukaryota</taxon>
        <taxon>Fungi</taxon>
        <taxon>Dikarya</taxon>
        <taxon>Ascomycota</taxon>
        <taxon>Pezizomycotina</taxon>
        <taxon>Leotiomycetes</taxon>
        <taxon>Helotiales</taxon>
        <taxon>Helotiales incertae sedis</taxon>
        <taxon>Amylocarpus</taxon>
    </lineage>
</organism>
<dbReference type="EMBL" id="MU251815">
    <property type="protein sequence ID" value="KAG9229103.1"/>
    <property type="molecule type" value="Genomic_DNA"/>
</dbReference>
<dbReference type="AlphaFoldDB" id="A0A9P7Y826"/>
<feature type="non-terminal residue" evidence="1">
    <location>
        <position position="52"/>
    </location>
</feature>
<sequence>MWRSEGIQLGGIRSARGVFGNWFDQDMENKRGSAGPTAFWKVRDDIVTNGTD</sequence>
<reference evidence="1" key="1">
    <citation type="journal article" date="2021" name="IMA Fungus">
        <title>Genomic characterization of three marine fungi, including Emericellopsis atlantica sp. nov. with signatures of a generalist lifestyle and marine biomass degradation.</title>
        <authorList>
            <person name="Hagestad O.C."/>
            <person name="Hou L."/>
            <person name="Andersen J.H."/>
            <person name="Hansen E.H."/>
            <person name="Altermark B."/>
            <person name="Li C."/>
            <person name="Kuhnert E."/>
            <person name="Cox R.J."/>
            <person name="Crous P.W."/>
            <person name="Spatafora J.W."/>
            <person name="Lail K."/>
            <person name="Amirebrahimi M."/>
            <person name="Lipzen A."/>
            <person name="Pangilinan J."/>
            <person name="Andreopoulos W."/>
            <person name="Hayes R.D."/>
            <person name="Ng V."/>
            <person name="Grigoriev I.V."/>
            <person name="Jackson S.A."/>
            <person name="Sutton T.D.S."/>
            <person name="Dobson A.D.W."/>
            <person name="Rama T."/>
        </authorList>
    </citation>
    <scope>NUCLEOTIDE SEQUENCE</scope>
    <source>
        <strain evidence="1">TRa018bII</strain>
    </source>
</reference>
<proteinExistence type="predicted"/>
<keyword evidence="2" id="KW-1185">Reference proteome</keyword>
<gene>
    <name evidence="1" type="ORF">BJ875DRAFT_475799</name>
</gene>
<evidence type="ECO:0000313" key="2">
    <source>
        <dbReference type="Proteomes" id="UP000824998"/>
    </source>
</evidence>
<name>A0A9P7Y826_9HELO</name>
<protein>
    <submittedName>
        <fullName evidence="1">Uncharacterized protein</fullName>
    </submittedName>
</protein>
<evidence type="ECO:0000313" key="1">
    <source>
        <dbReference type="EMBL" id="KAG9229103.1"/>
    </source>
</evidence>
<accession>A0A9P7Y826</accession>
<dbReference type="OrthoDB" id="3226064at2759"/>
<dbReference type="Proteomes" id="UP000824998">
    <property type="component" value="Unassembled WGS sequence"/>
</dbReference>
<comment type="caution">
    <text evidence="1">The sequence shown here is derived from an EMBL/GenBank/DDBJ whole genome shotgun (WGS) entry which is preliminary data.</text>
</comment>